<evidence type="ECO:0000313" key="15">
    <source>
        <dbReference type="EMBL" id="KAK2161041.1"/>
    </source>
</evidence>
<evidence type="ECO:0000256" key="10">
    <source>
        <dbReference type="ARBA" id="ARBA00023136"/>
    </source>
</evidence>
<feature type="transmembrane region" description="Helical" evidence="13">
    <location>
        <begin position="64"/>
        <end position="87"/>
    </location>
</feature>
<dbReference type="GO" id="GO:0035556">
    <property type="term" value="P:intracellular signal transduction"/>
    <property type="evidence" value="ECO:0007669"/>
    <property type="project" value="InterPro"/>
</dbReference>
<name>A0AAD9JXH7_9ANNE</name>
<keyword evidence="6" id="KW-0547">Nucleotide-binding</keyword>
<keyword evidence="5" id="KW-0479">Metal-binding</keyword>
<dbReference type="GO" id="GO:0005886">
    <property type="term" value="C:plasma membrane"/>
    <property type="evidence" value="ECO:0007669"/>
    <property type="project" value="TreeGrafter"/>
</dbReference>
<dbReference type="Proteomes" id="UP001208570">
    <property type="component" value="Unassembled WGS sequence"/>
</dbReference>
<feature type="compositionally biased region" description="Polar residues" evidence="12">
    <location>
        <begin position="1012"/>
        <end position="1029"/>
    </location>
</feature>
<gene>
    <name evidence="15" type="ORF">LSH36_122g04043</name>
</gene>
<organism evidence="15 16">
    <name type="scientific">Paralvinella palmiformis</name>
    <dbReference type="NCBI Taxonomy" id="53620"/>
    <lineage>
        <taxon>Eukaryota</taxon>
        <taxon>Metazoa</taxon>
        <taxon>Spiralia</taxon>
        <taxon>Lophotrochozoa</taxon>
        <taxon>Annelida</taxon>
        <taxon>Polychaeta</taxon>
        <taxon>Sedentaria</taxon>
        <taxon>Canalipalpata</taxon>
        <taxon>Terebellida</taxon>
        <taxon>Terebelliformia</taxon>
        <taxon>Alvinellidae</taxon>
        <taxon>Paralvinella</taxon>
    </lineage>
</organism>
<comment type="catalytic activity">
    <reaction evidence="1">
        <text>ATP = 3',5'-cyclic AMP + diphosphate</text>
        <dbReference type="Rhea" id="RHEA:15389"/>
        <dbReference type="ChEBI" id="CHEBI:30616"/>
        <dbReference type="ChEBI" id="CHEBI:33019"/>
        <dbReference type="ChEBI" id="CHEBI:58165"/>
        <dbReference type="EC" id="4.6.1.1"/>
    </reaction>
</comment>
<dbReference type="PROSITE" id="PS50125">
    <property type="entry name" value="GUANYLATE_CYCLASE_2"/>
    <property type="match status" value="2"/>
</dbReference>
<evidence type="ECO:0000256" key="4">
    <source>
        <dbReference type="ARBA" id="ARBA00022692"/>
    </source>
</evidence>
<feature type="domain" description="Guanylate cyclase" evidence="14">
    <location>
        <begin position="886"/>
        <end position="923"/>
    </location>
</feature>
<feature type="transmembrane region" description="Helical" evidence="13">
    <location>
        <begin position="178"/>
        <end position="197"/>
    </location>
</feature>
<dbReference type="GO" id="GO:0005524">
    <property type="term" value="F:ATP binding"/>
    <property type="evidence" value="ECO:0007669"/>
    <property type="project" value="UniProtKB-KW"/>
</dbReference>
<feature type="transmembrane region" description="Helical" evidence="13">
    <location>
        <begin position="549"/>
        <end position="572"/>
    </location>
</feature>
<feature type="domain" description="Guanylate cyclase" evidence="14">
    <location>
        <begin position="298"/>
        <end position="399"/>
    </location>
</feature>
<feature type="region of interest" description="Disordered" evidence="12">
    <location>
        <begin position="1012"/>
        <end position="1145"/>
    </location>
</feature>
<evidence type="ECO:0000256" key="5">
    <source>
        <dbReference type="ARBA" id="ARBA00022723"/>
    </source>
</evidence>
<comment type="subcellular location">
    <subcellularLocation>
        <location evidence="2">Membrane</location>
        <topology evidence="2">Multi-pass membrane protein</topology>
    </subcellularLocation>
</comment>
<feature type="region of interest" description="Disordered" evidence="12">
    <location>
        <begin position="1295"/>
        <end position="1328"/>
    </location>
</feature>
<evidence type="ECO:0000256" key="11">
    <source>
        <dbReference type="ARBA" id="ARBA00023239"/>
    </source>
</evidence>
<dbReference type="InterPro" id="IPR029787">
    <property type="entry name" value="Nucleotide_cyclase"/>
</dbReference>
<dbReference type="EC" id="4.6.1.1" evidence="3"/>
<evidence type="ECO:0000256" key="2">
    <source>
        <dbReference type="ARBA" id="ARBA00004141"/>
    </source>
</evidence>
<evidence type="ECO:0000256" key="12">
    <source>
        <dbReference type="SAM" id="MobiDB-lite"/>
    </source>
</evidence>
<dbReference type="GO" id="GO:0046872">
    <property type="term" value="F:metal ion binding"/>
    <property type="evidence" value="ECO:0007669"/>
    <property type="project" value="UniProtKB-KW"/>
</dbReference>
<dbReference type="GO" id="GO:0007189">
    <property type="term" value="P:adenylate cyclase-activating G protein-coupled receptor signaling pathway"/>
    <property type="evidence" value="ECO:0007669"/>
    <property type="project" value="TreeGrafter"/>
</dbReference>
<proteinExistence type="predicted"/>
<feature type="transmembrane region" description="Helical" evidence="13">
    <location>
        <begin position="693"/>
        <end position="713"/>
    </location>
</feature>
<dbReference type="GO" id="GO:0006171">
    <property type="term" value="P:cAMP biosynthetic process"/>
    <property type="evidence" value="ECO:0007669"/>
    <property type="project" value="TreeGrafter"/>
</dbReference>
<feature type="region of interest" description="Disordered" evidence="12">
    <location>
        <begin position="1435"/>
        <end position="1544"/>
    </location>
</feature>
<dbReference type="GO" id="GO:0004016">
    <property type="term" value="F:adenylate cyclase activity"/>
    <property type="evidence" value="ECO:0007669"/>
    <property type="project" value="UniProtKB-EC"/>
</dbReference>
<feature type="compositionally biased region" description="Polar residues" evidence="12">
    <location>
        <begin position="1529"/>
        <end position="1544"/>
    </location>
</feature>
<keyword evidence="4 13" id="KW-0812">Transmembrane</keyword>
<keyword evidence="8" id="KW-0460">Magnesium</keyword>
<evidence type="ECO:0000313" key="16">
    <source>
        <dbReference type="Proteomes" id="UP001208570"/>
    </source>
</evidence>
<dbReference type="InterPro" id="IPR032628">
    <property type="entry name" value="AC_N"/>
</dbReference>
<dbReference type="Pfam" id="PF16214">
    <property type="entry name" value="AC_N"/>
    <property type="match status" value="1"/>
</dbReference>
<dbReference type="SUPFAM" id="SSF55073">
    <property type="entry name" value="Nucleotide cyclase"/>
    <property type="match status" value="1"/>
</dbReference>
<protein>
    <recommendedName>
        <fullName evidence="3">adenylate cyclase</fullName>
        <ecNumber evidence="3">4.6.1.1</ecNumber>
    </recommendedName>
</protein>
<evidence type="ECO:0000256" key="9">
    <source>
        <dbReference type="ARBA" id="ARBA00022989"/>
    </source>
</evidence>
<dbReference type="SMART" id="SM00044">
    <property type="entry name" value="CYCc"/>
    <property type="match status" value="2"/>
</dbReference>
<keyword evidence="11" id="KW-0456">Lyase</keyword>
<evidence type="ECO:0000256" key="13">
    <source>
        <dbReference type="SAM" id="Phobius"/>
    </source>
</evidence>
<feature type="compositionally biased region" description="Basic and acidic residues" evidence="12">
    <location>
        <begin position="1453"/>
        <end position="1465"/>
    </location>
</feature>
<feature type="transmembrane region" description="Helical" evidence="13">
    <location>
        <begin position="149"/>
        <end position="171"/>
    </location>
</feature>
<feature type="transmembrane region" description="Helical" evidence="13">
    <location>
        <begin position="578"/>
        <end position="598"/>
    </location>
</feature>
<evidence type="ECO:0000256" key="7">
    <source>
        <dbReference type="ARBA" id="ARBA00022840"/>
    </source>
</evidence>
<dbReference type="CDD" id="cd07302">
    <property type="entry name" value="CHD"/>
    <property type="match status" value="2"/>
</dbReference>
<feature type="transmembrane region" description="Helical" evidence="13">
    <location>
        <begin position="122"/>
        <end position="143"/>
    </location>
</feature>
<evidence type="ECO:0000256" key="8">
    <source>
        <dbReference type="ARBA" id="ARBA00022842"/>
    </source>
</evidence>
<evidence type="ECO:0000256" key="1">
    <source>
        <dbReference type="ARBA" id="ARBA00001593"/>
    </source>
</evidence>
<feature type="transmembrane region" description="Helical" evidence="13">
    <location>
        <begin position="93"/>
        <end position="110"/>
    </location>
</feature>
<feature type="transmembrane region" description="Helical" evidence="13">
    <location>
        <begin position="667"/>
        <end position="686"/>
    </location>
</feature>
<comment type="caution">
    <text evidence="15">The sequence shown here is derived from an EMBL/GenBank/DDBJ whole genome shotgun (WGS) entry which is preliminary data.</text>
</comment>
<evidence type="ECO:0000256" key="6">
    <source>
        <dbReference type="ARBA" id="ARBA00022741"/>
    </source>
</evidence>
<keyword evidence="10 13" id="KW-0472">Membrane</keyword>
<dbReference type="PANTHER" id="PTHR45627">
    <property type="entry name" value="ADENYLATE CYCLASE TYPE 1"/>
    <property type="match status" value="1"/>
</dbReference>
<feature type="transmembrane region" description="Helical" evidence="13">
    <location>
        <begin position="203"/>
        <end position="225"/>
    </location>
</feature>
<dbReference type="Gene3D" id="3.30.70.1230">
    <property type="entry name" value="Nucleotide cyclase"/>
    <property type="match status" value="2"/>
</dbReference>
<feature type="transmembrane region" description="Helical" evidence="13">
    <location>
        <begin position="619"/>
        <end position="647"/>
    </location>
</feature>
<feature type="compositionally biased region" description="Polar residues" evidence="12">
    <location>
        <begin position="1134"/>
        <end position="1145"/>
    </location>
</feature>
<feature type="compositionally biased region" description="Polar residues" evidence="12">
    <location>
        <begin position="1101"/>
        <end position="1113"/>
    </location>
</feature>
<dbReference type="Pfam" id="PF00211">
    <property type="entry name" value="Guanylate_cyc"/>
    <property type="match status" value="2"/>
</dbReference>
<keyword evidence="9 13" id="KW-1133">Transmembrane helix</keyword>
<reference evidence="15" key="1">
    <citation type="journal article" date="2023" name="Mol. Biol. Evol.">
        <title>Third-Generation Sequencing Reveals the Adaptive Role of the Epigenome in Three Deep-Sea Polychaetes.</title>
        <authorList>
            <person name="Perez M."/>
            <person name="Aroh O."/>
            <person name="Sun Y."/>
            <person name="Lan Y."/>
            <person name="Juniper S.K."/>
            <person name="Young C.R."/>
            <person name="Angers B."/>
            <person name="Qian P.Y."/>
        </authorList>
    </citation>
    <scope>NUCLEOTIDE SEQUENCE</scope>
    <source>
        <strain evidence="15">P08H-3</strain>
    </source>
</reference>
<evidence type="ECO:0000256" key="3">
    <source>
        <dbReference type="ARBA" id="ARBA00012201"/>
    </source>
</evidence>
<accession>A0AAD9JXH7</accession>
<dbReference type="PANTHER" id="PTHR45627:SF26">
    <property type="entry name" value="ADENYLATE CYCLASE TYPE 1"/>
    <property type="match status" value="1"/>
</dbReference>
<evidence type="ECO:0000259" key="14">
    <source>
        <dbReference type="PROSITE" id="PS50125"/>
    </source>
</evidence>
<dbReference type="EMBL" id="JAODUP010000122">
    <property type="protein sequence ID" value="KAK2161041.1"/>
    <property type="molecule type" value="Genomic_DNA"/>
</dbReference>
<dbReference type="InterPro" id="IPR001054">
    <property type="entry name" value="A/G_cyclase"/>
</dbReference>
<keyword evidence="16" id="KW-1185">Reference proteome</keyword>
<sequence>MDTAPDECEAIDVSNHVTSTLTARRDDVTRPTYSRWRFWKRYRYSAPTEALYRRYVFRIERTRLQCLLVLLLMLSLSMAILNFVFVSRVSVENVSNLLICVISVVIIVVINTKYNRPDHVRAIAYGIAVVCLAIVVLSLPVNFERRPDLILTPAEGLWRVVLVLLLGYLFLPIRLHVLVPLGLCVAVAHVLVSIFLANHFPDLLWRQITANIIILLATNVVGIYLHDRIEHAERKAFLNMSSCVAEQLRLEMEQNKMERALTSILPQHVANEVKAELRSFTDGFWLSKCYSQKHEPVSILFADIVGFTAISSHCSAPDLIRILNDLFGCFDQLAVENHCLRIQVLGDCFFCVCGLPDPRPDHAKCVVDLGMDMIAVMSRIHISKSTLDHLHGEFSVEQGYGTDRNSYLQQRGVVTYLVVADQTHKAALRTKRLVIPHSRRSTVKSIGDIVLKFIQSVRYNAEIPFSDVINASTDDKHSTQTRVTEKLLKNCRNKSVPSQQVTVERSKGQHHSSAVYNSMSRKKIDYVNYVTLCFKKSSRERKYQRQEDASFPTVMLLTLILLVLITAMHSLILPRTLLLLVLFVVSFSWVSVILILFLGSRLQCISCDVEQSALVRAVLMILTILFVHVMVQVNVFCCSGGMMFVSITNNSVIAFHSDIHLTCEMPQYVYISCLMTYLIVIIFIKLTAIIKLIIIIVMAIGYCIVMEYTHITVFEQLDLRLNPDIPTHVLGPVVFLLYIVALYIHARDLEWLSRLDFIWQDQAEEEHDTLLDLQTTTRNLITNQLPSHVATQLLDSTNGSKLELYGERYTHVGVAFISVPSFSDIQIERNTNSSGEQSNQILNEIVLAFDQETDDSMSRYLSVMIDYIMALRGKLKEIGENCGNNLQLRVGITIGPVVAGIVGVKRPRYDIWGRTVNIASVLERTGVTDHIQVTEEVYRPLIQRYNFRCRGTVHIKDHSDMITYLLINKSESYSNIHPSSPTLLSALAKIDARNDVIANKWNEEVASTIGDRTNVSRTSRMAMTPPSSLTRKRPGYVGNAGSREIVRKPSSTSLGGYAPPPSLPEMRRRNSPDLPVVHFRNRNIQGSGSLKRNEASDNEVESNPNTLTQSQILGATCPDPLDVGNTGSDPLPSSPNSHCQTPSTERSSVASIVSVKHMADPLFFGGRNTPSDTLLPQTWVTSPLAKDNIQDSAVSGSVLPAIDELMENKSRSGSYSRDPGIHRKLSVEQLADVTRMMRVFENDCSNPAQKPISKSRSGPELCRHRGTTYSQPLTIQNKGYRPHVAPAPFLFGIHNNNNNGYPERGVQDSGRSPFQPPAKVSSANVKSAPRISLKMDHATPDGSRAYYRCPTSSGRANFDADMDDVSPPPLPPPPSDEALYGSRFCNPGIRIPNPYNPESESRSAFRPVVNKLSDNKVQNCPLVVFNPSSPILPQTNGIADDALPVGKFPNSLSRDRHSEGDEQQMKTKNLPVKLLIPNRSESFRPINQKQAAPPYQIKRRQPFRIPSRICRSLDHIPSDIDDSQSSSSRTGSPKNSRQPPSGTTALSALIRNSLLPDNISLSSMGSSEVSHSDSNLNYDSGSTAYESEYDNYRPGMGSDEDYFVPEPISDVDIDMFDDVDNVQCTDDIDELVRHVTKALNINENVTMTEADEFVAVDQDLDVFDAMSDESILNIVKGDTMSEQLRCENEDPESVKPETTVSETRNALCALL</sequence>
<feature type="region of interest" description="Disordered" evidence="12">
    <location>
        <begin position="1563"/>
        <end position="1582"/>
    </location>
</feature>
<keyword evidence="7" id="KW-0067">ATP-binding</keyword>